<dbReference type="PANTHER" id="PTHR22888:SF9">
    <property type="entry name" value="CYTOCHROME C OXIDASE SUBUNIT 2"/>
    <property type="match status" value="1"/>
</dbReference>
<dbReference type="GO" id="GO:0042773">
    <property type="term" value="P:ATP synthesis coupled electron transport"/>
    <property type="evidence" value="ECO:0007669"/>
    <property type="project" value="TreeGrafter"/>
</dbReference>
<dbReference type="PROSITE" id="PS00078">
    <property type="entry name" value="COX2"/>
    <property type="match status" value="1"/>
</dbReference>
<keyword evidence="12 14" id="KW-0472">Membrane</keyword>
<dbReference type="InterPro" id="IPR036257">
    <property type="entry name" value="Cyt_c_oxidase_su2_TM_sf"/>
</dbReference>
<dbReference type="PANTHER" id="PTHR22888">
    <property type="entry name" value="CYTOCHROME C OXIDASE, SUBUNIT II"/>
    <property type="match status" value="1"/>
</dbReference>
<dbReference type="PRINTS" id="PR01166">
    <property type="entry name" value="CYCOXIDASEII"/>
</dbReference>
<dbReference type="GO" id="GO:0005507">
    <property type="term" value="F:copper ion binding"/>
    <property type="evidence" value="ECO:0007669"/>
    <property type="project" value="InterPro"/>
</dbReference>
<organism evidence="16">
    <name type="scientific">freshwater metagenome</name>
    <dbReference type="NCBI Taxonomy" id="449393"/>
    <lineage>
        <taxon>unclassified sequences</taxon>
        <taxon>metagenomes</taxon>
        <taxon>ecological metagenomes</taxon>
    </lineage>
</organism>
<dbReference type="Gene3D" id="2.60.40.420">
    <property type="entry name" value="Cupredoxins - blue copper proteins"/>
    <property type="match status" value="1"/>
</dbReference>
<dbReference type="GO" id="GO:0016020">
    <property type="term" value="C:membrane"/>
    <property type="evidence" value="ECO:0007669"/>
    <property type="project" value="UniProtKB-SubCell"/>
</dbReference>
<dbReference type="InterPro" id="IPR014222">
    <property type="entry name" value="Cyt_c_oxidase_su2"/>
</dbReference>
<comment type="similarity">
    <text evidence="2">Belongs to the cytochrome c oxidase subunit 2 family.</text>
</comment>
<comment type="subcellular location">
    <subcellularLocation>
        <location evidence="1">Membrane</location>
        <topology evidence="1">Multi-pass membrane protein</topology>
    </subcellularLocation>
</comment>
<keyword evidence="8" id="KW-1278">Translocase</keyword>
<dbReference type="AlphaFoldDB" id="A0A6J7LQ62"/>
<dbReference type="InterPro" id="IPR002429">
    <property type="entry name" value="CcO_II-like_C"/>
</dbReference>
<evidence type="ECO:0000256" key="1">
    <source>
        <dbReference type="ARBA" id="ARBA00004141"/>
    </source>
</evidence>
<evidence type="ECO:0000256" key="11">
    <source>
        <dbReference type="ARBA" id="ARBA00023008"/>
    </source>
</evidence>
<evidence type="ECO:0000259" key="15">
    <source>
        <dbReference type="PROSITE" id="PS50857"/>
    </source>
</evidence>
<dbReference type="EMBL" id="CAFBNE010000177">
    <property type="protein sequence ID" value="CAB4969615.1"/>
    <property type="molecule type" value="Genomic_DNA"/>
</dbReference>
<sequence>MTDTAVHQTEDPPAPEPPGWKRPEVRSIALIWLVLTIVGECLVWIPSWLMGPSASTQMDDIKQTMTLFTAMSAPVAAVIWAIMIYSVARWRYTGDEPPEDDAPDFRTNSPVVLLWSILSGVLTLVVFIWGMLKIAAIPAAGGLAALPAGAMPPMVVEVTGNQWVWNFTYPELGNIQSDVLYLPLDRTTLFDVTSADVIHSFWIVEMGVKVDATPGQLTKTDVVPHSIGSFDVRCAELCGLLHAAMETQAKVVTQEEFDAWAQDKGAEVPIEPAAQEEGGA</sequence>
<feature type="transmembrane region" description="Helical" evidence="14">
    <location>
        <begin position="112"/>
        <end position="132"/>
    </location>
</feature>
<evidence type="ECO:0000256" key="8">
    <source>
        <dbReference type="ARBA" id="ARBA00022967"/>
    </source>
</evidence>
<protein>
    <recommendedName>
        <fullName evidence="3">cytochrome-c oxidase</fullName>
        <ecNumber evidence="3">7.1.1.9</ecNumber>
    </recommendedName>
</protein>
<dbReference type="Pfam" id="PF00116">
    <property type="entry name" value="COX2"/>
    <property type="match status" value="1"/>
</dbReference>
<gene>
    <name evidence="16" type="ORF">UFOPK3772_03250</name>
</gene>
<dbReference type="Gene3D" id="1.10.287.90">
    <property type="match status" value="1"/>
</dbReference>
<keyword evidence="6 14" id="KW-0812">Transmembrane</keyword>
<keyword evidence="5" id="KW-0679">Respiratory chain</keyword>
<name>A0A6J7LQ62_9ZZZZ</name>
<feature type="domain" description="Cytochrome oxidase subunit II copper A binding" evidence="15">
    <location>
        <begin position="151"/>
        <end position="263"/>
    </location>
</feature>
<evidence type="ECO:0000256" key="9">
    <source>
        <dbReference type="ARBA" id="ARBA00022982"/>
    </source>
</evidence>
<evidence type="ECO:0000256" key="10">
    <source>
        <dbReference type="ARBA" id="ARBA00022989"/>
    </source>
</evidence>
<dbReference type="SUPFAM" id="SSF49503">
    <property type="entry name" value="Cupredoxins"/>
    <property type="match status" value="1"/>
</dbReference>
<feature type="region of interest" description="Disordered" evidence="13">
    <location>
        <begin position="1"/>
        <end position="20"/>
    </location>
</feature>
<keyword evidence="7" id="KW-0479">Metal-binding</keyword>
<feature type="transmembrane region" description="Helical" evidence="14">
    <location>
        <begin position="25"/>
        <end position="45"/>
    </location>
</feature>
<dbReference type="InterPro" id="IPR001505">
    <property type="entry name" value="Copper_CuA"/>
</dbReference>
<accession>A0A6J7LQ62</accession>
<evidence type="ECO:0000256" key="13">
    <source>
        <dbReference type="SAM" id="MobiDB-lite"/>
    </source>
</evidence>
<proteinExistence type="inferred from homology"/>
<keyword evidence="9" id="KW-0249">Electron transport</keyword>
<evidence type="ECO:0000256" key="7">
    <source>
        <dbReference type="ARBA" id="ARBA00022723"/>
    </source>
</evidence>
<evidence type="ECO:0000256" key="3">
    <source>
        <dbReference type="ARBA" id="ARBA00012949"/>
    </source>
</evidence>
<evidence type="ECO:0000256" key="12">
    <source>
        <dbReference type="ARBA" id="ARBA00023136"/>
    </source>
</evidence>
<dbReference type="NCBIfam" id="TIGR02866">
    <property type="entry name" value="CoxB"/>
    <property type="match status" value="1"/>
</dbReference>
<feature type="transmembrane region" description="Helical" evidence="14">
    <location>
        <begin position="66"/>
        <end position="92"/>
    </location>
</feature>
<dbReference type="PROSITE" id="PS50857">
    <property type="entry name" value="COX2_CUA"/>
    <property type="match status" value="1"/>
</dbReference>
<dbReference type="EC" id="7.1.1.9" evidence="3"/>
<dbReference type="GO" id="GO:0004129">
    <property type="term" value="F:cytochrome-c oxidase activity"/>
    <property type="evidence" value="ECO:0007669"/>
    <property type="project" value="UniProtKB-EC"/>
</dbReference>
<evidence type="ECO:0000256" key="14">
    <source>
        <dbReference type="SAM" id="Phobius"/>
    </source>
</evidence>
<dbReference type="InterPro" id="IPR008972">
    <property type="entry name" value="Cupredoxin"/>
</dbReference>
<evidence type="ECO:0000256" key="5">
    <source>
        <dbReference type="ARBA" id="ARBA00022660"/>
    </source>
</evidence>
<dbReference type="InterPro" id="IPR045187">
    <property type="entry name" value="CcO_II"/>
</dbReference>
<dbReference type="GO" id="GO:0016491">
    <property type="term" value="F:oxidoreductase activity"/>
    <property type="evidence" value="ECO:0007669"/>
    <property type="project" value="InterPro"/>
</dbReference>
<evidence type="ECO:0000256" key="2">
    <source>
        <dbReference type="ARBA" id="ARBA00007866"/>
    </source>
</evidence>
<evidence type="ECO:0000256" key="6">
    <source>
        <dbReference type="ARBA" id="ARBA00022692"/>
    </source>
</evidence>
<keyword evidence="10 14" id="KW-1133">Transmembrane helix</keyword>
<keyword evidence="4" id="KW-0813">Transport</keyword>
<evidence type="ECO:0000313" key="16">
    <source>
        <dbReference type="EMBL" id="CAB4969615.1"/>
    </source>
</evidence>
<reference evidence="16" key="1">
    <citation type="submission" date="2020-05" db="EMBL/GenBank/DDBJ databases">
        <authorList>
            <person name="Chiriac C."/>
            <person name="Salcher M."/>
            <person name="Ghai R."/>
            <person name="Kavagutti S V."/>
        </authorList>
    </citation>
    <scope>NUCLEOTIDE SEQUENCE</scope>
</reference>
<keyword evidence="11" id="KW-0186">Copper</keyword>
<evidence type="ECO:0000256" key="4">
    <source>
        <dbReference type="ARBA" id="ARBA00022448"/>
    </source>
</evidence>